<comment type="caution">
    <text evidence="1">The sequence shown here is derived from an EMBL/GenBank/DDBJ whole genome shotgun (WGS) entry which is preliminary data.</text>
</comment>
<organism evidence="1 2">
    <name type="scientific">Araneus ventricosus</name>
    <name type="common">Orbweaver spider</name>
    <name type="synonym">Epeira ventricosa</name>
    <dbReference type="NCBI Taxonomy" id="182803"/>
    <lineage>
        <taxon>Eukaryota</taxon>
        <taxon>Metazoa</taxon>
        <taxon>Ecdysozoa</taxon>
        <taxon>Arthropoda</taxon>
        <taxon>Chelicerata</taxon>
        <taxon>Arachnida</taxon>
        <taxon>Araneae</taxon>
        <taxon>Araneomorphae</taxon>
        <taxon>Entelegynae</taxon>
        <taxon>Araneoidea</taxon>
        <taxon>Araneidae</taxon>
        <taxon>Araneus</taxon>
    </lineage>
</organism>
<dbReference type="AlphaFoldDB" id="A0A4Y2JRQ5"/>
<evidence type="ECO:0000313" key="1">
    <source>
        <dbReference type="EMBL" id="GBM92557.1"/>
    </source>
</evidence>
<dbReference type="Proteomes" id="UP000499080">
    <property type="component" value="Unassembled WGS sequence"/>
</dbReference>
<dbReference type="OrthoDB" id="8031842at2759"/>
<sequence>MQYRKWNETIQKSMCCTLLHDTVIGPFFFAETSVAANIYLDMLQICTIPQMQHFQLTVIFQQDAGPQMFEHFLRTGLPGGYPQGYQESTRGSALVFLIKTL</sequence>
<gene>
    <name evidence="1" type="ORF">AVEN_201079_1</name>
</gene>
<name>A0A4Y2JRQ5_ARAVE</name>
<proteinExistence type="predicted"/>
<protein>
    <submittedName>
        <fullName evidence="1">Uncharacterized protein</fullName>
    </submittedName>
</protein>
<accession>A0A4Y2JRQ5</accession>
<evidence type="ECO:0000313" key="2">
    <source>
        <dbReference type="Proteomes" id="UP000499080"/>
    </source>
</evidence>
<dbReference type="EMBL" id="BGPR01191475">
    <property type="protein sequence ID" value="GBM92557.1"/>
    <property type="molecule type" value="Genomic_DNA"/>
</dbReference>
<reference evidence="1 2" key="1">
    <citation type="journal article" date="2019" name="Sci. Rep.">
        <title>Orb-weaving spider Araneus ventricosus genome elucidates the spidroin gene catalogue.</title>
        <authorList>
            <person name="Kono N."/>
            <person name="Nakamura H."/>
            <person name="Ohtoshi R."/>
            <person name="Moran D.A.P."/>
            <person name="Shinohara A."/>
            <person name="Yoshida Y."/>
            <person name="Fujiwara M."/>
            <person name="Mori M."/>
            <person name="Tomita M."/>
            <person name="Arakawa K."/>
        </authorList>
    </citation>
    <scope>NUCLEOTIDE SEQUENCE [LARGE SCALE GENOMIC DNA]</scope>
</reference>
<keyword evidence="2" id="KW-1185">Reference proteome</keyword>